<protein>
    <recommendedName>
        <fullName evidence="10">Ferredoxin</fullName>
    </recommendedName>
</protein>
<reference evidence="8" key="1">
    <citation type="journal article" date="2014" name="Int. J. Syst. Evol. Microbiol.">
        <title>Complete genome sequence of Corynebacterium casei LMG S-19264T (=DSM 44701T), isolated from a smear-ripened cheese.</title>
        <authorList>
            <consortium name="US DOE Joint Genome Institute (JGI-PGF)"/>
            <person name="Walter F."/>
            <person name="Albersmeier A."/>
            <person name="Kalinowski J."/>
            <person name="Ruckert C."/>
        </authorList>
    </citation>
    <scope>NUCLEOTIDE SEQUENCE</scope>
    <source>
        <strain evidence="8">JCM 19831</strain>
    </source>
</reference>
<dbReference type="SUPFAM" id="SSF54862">
    <property type="entry name" value="4Fe-4S ferredoxins"/>
    <property type="match status" value="1"/>
</dbReference>
<evidence type="ECO:0000256" key="1">
    <source>
        <dbReference type="ARBA" id="ARBA00001927"/>
    </source>
</evidence>
<evidence type="ECO:0000256" key="2">
    <source>
        <dbReference type="ARBA" id="ARBA00022448"/>
    </source>
</evidence>
<evidence type="ECO:0000313" key="9">
    <source>
        <dbReference type="Proteomes" id="UP000642070"/>
    </source>
</evidence>
<accession>A0A917X6V7</accession>
<keyword evidence="9" id="KW-1185">Reference proteome</keyword>
<keyword evidence="3" id="KW-0479">Metal-binding</keyword>
<evidence type="ECO:0000256" key="6">
    <source>
        <dbReference type="ARBA" id="ARBA00023014"/>
    </source>
</evidence>
<proteinExistence type="predicted"/>
<keyword evidence="4" id="KW-0249">Electron transport</keyword>
<evidence type="ECO:0008006" key="10">
    <source>
        <dbReference type="Google" id="ProtNLM"/>
    </source>
</evidence>
<evidence type="ECO:0000256" key="3">
    <source>
        <dbReference type="ARBA" id="ARBA00022723"/>
    </source>
</evidence>
<dbReference type="PANTHER" id="PTHR36923:SF3">
    <property type="entry name" value="FERREDOXIN"/>
    <property type="match status" value="1"/>
</dbReference>
<name>A0A917X6V7_9ACTN</name>
<evidence type="ECO:0000256" key="4">
    <source>
        <dbReference type="ARBA" id="ARBA00022982"/>
    </source>
</evidence>
<dbReference type="Pfam" id="PF13459">
    <property type="entry name" value="Fer4_15"/>
    <property type="match status" value="1"/>
</dbReference>
<dbReference type="PANTHER" id="PTHR36923">
    <property type="entry name" value="FERREDOXIN"/>
    <property type="match status" value="1"/>
</dbReference>
<evidence type="ECO:0000256" key="7">
    <source>
        <dbReference type="ARBA" id="ARBA00023291"/>
    </source>
</evidence>
<comment type="cofactor">
    <cofactor evidence="1">
        <name>[3Fe-4S] cluster</name>
        <dbReference type="ChEBI" id="CHEBI:21137"/>
    </cofactor>
</comment>
<evidence type="ECO:0000313" key="8">
    <source>
        <dbReference type="EMBL" id="GGM78169.1"/>
    </source>
</evidence>
<comment type="caution">
    <text evidence="8">The sequence shown here is derived from an EMBL/GenBank/DDBJ whole genome shotgun (WGS) entry which is preliminary data.</text>
</comment>
<keyword evidence="5" id="KW-0408">Iron</keyword>
<sequence length="66" mass="7198">MSGIEVDRARCDLYGTCAETAPDLFRLDDTDDELVVLTPVVPPERLDAARRAVEACPKTALRLVPA</sequence>
<keyword evidence="6" id="KW-0411">Iron-sulfur</keyword>
<dbReference type="InterPro" id="IPR051269">
    <property type="entry name" value="Fe-S_cluster_ET"/>
</dbReference>
<keyword evidence="7" id="KW-0003">3Fe-4S</keyword>
<gene>
    <name evidence="8" type="ORF">GCM10007977_094570</name>
</gene>
<dbReference type="GO" id="GO:0046872">
    <property type="term" value="F:metal ion binding"/>
    <property type="evidence" value="ECO:0007669"/>
    <property type="project" value="UniProtKB-KW"/>
</dbReference>
<dbReference type="GO" id="GO:0051538">
    <property type="term" value="F:3 iron, 4 sulfur cluster binding"/>
    <property type="evidence" value="ECO:0007669"/>
    <property type="project" value="UniProtKB-KW"/>
</dbReference>
<dbReference type="Proteomes" id="UP000642070">
    <property type="component" value="Unassembled WGS sequence"/>
</dbReference>
<dbReference type="EMBL" id="BMPI01000077">
    <property type="protein sequence ID" value="GGM78169.1"/>
    <property type="molecule type" value="Genomic_DNA"/>
</dbReference>
<dbReference type="RefSeq" id="WP_190256621.1">
    <property type="nucleotide sequence ID" value="NZ_BMPI01000077.1"/>
</dbReference>
<reference evidence="8" key="2">
    <citation type="submission" date="2020-09" db="EMBL/GenBank/DDBJ databases">
        <authorList>
            <person name="Sun Q."/>
            <person name="Ohkuma M."/>
        </authorList>
    </citation>
    <scope>NUCLEOTIDE SEQUENCE</scope>
    <source>
        <strain evidence="8">JCM 19831</strain>
    </source>
</reference>
<keyword evidence="2" id="KW-0813">Transport</keyword>
<dbReference type="Gene3D" id="3.30.70.20">
    <property type="match status" value="1"/>
</dbReference>
<evidence type="ECO:0000256" key="5">
    <source>
        <dbReference type="ARBA" id="ARBA00023004"/>
    </source>
</evidence>
<dbReference type="AlphaFoldDB" id="A0A917X6V7"/>
<organism evidence="8 9">
    <name type="scientific">Dactylosporangium sucinum</name>
    <dbReference type="NCBI Taxonomy" id="1424081"/>
    <lineage>
        <taxon>Bacteria</taxon>
        <taxon>Bacillati</taxon>
        <taxon>Actinomycetota</taxon>
        <taxon>Actinomycetes</taxon>
        <taxon>Micromonosporales</taxon>
        <taxon>Micromonosporaceae</taxon>
        <taxon>Dactylosporangium</taxon>
    </lineage>
</organism>